<dbReference type="RefSeq" id="WP_076398276.1">
    <property type="nucleotide sequence ID" value="NZ_FTOA01000001.1"/>
</dbReference>
<reference evidence="3 4" key="1">
    <citation type="submission" date="2017-01" db="EMBL/GenBank/DDBJ databases">
        <authorList>
            <person name="Mah S.A."/>
            <person name="Swanson W.J."/>
            <person name="Moy G.W."/>
            <person name="Vacquier V.D."/>
        </authorList>
    </citation>
    <scope>NUCLEOTIDE SEQUENCE [LARGE SCALE GENOMIC DNA]</scope>
    <source>
        <strain evidence="3 4">DSM 11589</strain>
    </source>
</reference>
<dbReference type="OrthoDB" id="9801832at2"/>
<dbReference type="CDD" id="cd00371">
    <property type="entry name" value="HMA"/>
    <property type="match status" value="1"/>
</dbReference>
<accession>A0A1N7IL55</accession>
<name>A0A1N7IL55_9PROT</name>
<dbReference type="STRING" id="80876.SAMN05421779_101302"/>
<dbReference type="EMBL" id="FTOA01000001">
    <property type="protein sequence ID" value="SIS37782.1"/>
    <property type="molecule type" value="Genomic_DNA"/>
</dbReference>
<keyword evidence="4" id="KW-1185">Reference proteome</keyword>
<dbReference type="InterPro" id="IPR036163">
    <property type="entry name" value="HMA_dom_sf"/>
</dbReference>
<dbReference type="Proteomes" id="UP000185678">
    <property type="component" value="Unassembled WGS sequence"/>
</dbReference>
<dbReference type="PROSITE" id="PS01047">
    <property type="entry name" value="HMA_1"/>
    <property type="match status" value="1"/>
</dbReference>
<gene>
    <name evidence="3" type="ORF">SAMN05421779_101302</name>
</gene>
<dbReference type="InterPro" id="IPR006121">
    <property type="entry name" value="HMA_dom"/>
</dbReference>
<evidence type="ECO:0000313" key="4">
    <source>
        <dbReference type="Proteomes" id="UP000185678"/>
    </source>
</evidence>
<dbReference type="GO" id="GO:0046872">
    <property type="term" value="F:metal ion binding"/>
    <property type="evidence" value="ECO:0007669"/>
    <property type="project" value="UniProtKB-KW"/>
</dbReference>
<keyword evidence="1" id="KW-0479">Metal-binding</keyword>
<evidence type="ECO:0000313" key="3">
    <source>
        <dbReference type="EMBL" id="SIS37782.1"/>
    </source>
</evidence>
<feature type="domain" description="HMA" evidence="2">
    <location>
        <begin position="1"/>
        <end position="63"/>
    </location>
</feature>
<dbReference type="AlphaFoldDB" id="A0A1N7IL55"/>
<dbReference type="PROSITE" id="PS50846">
    <property type="entry name" value="HMA_2"/>
    <property type="match status" value="1"/>
</dbReference>
<evidence type="ECO:0000259" key="2">
    <source>
        <dbReference type="PROSITE" id="PS50846"/>
    </source>
</evidence>
<proteinExistence type="predicted"/>
<protein>
    <submittedName>
        <fullName evidence="3">Copper chaperone</fullName>
    </submittedName>
</protein>
<dbReference type="Gene3D" id="3.30.70.100">
    <property type="match status" value="1"/>
</dbReference>
<dbReference type="InterPro" id="IPR017969">
    <property type="entry name" value="Heavy-metal-associated_CS"/>
</dbReference>
<organism evidence="3 4">
    <name type="scientific">Insolitispirillum peregrinum</name>
    <dbReference type="NCBI Taxonomy" id="80876"/>
    <lineage>
        <taxon>Bacteria</taxon>
        <taxon>Pseudomonadati</taxon>
        <taxon>Pseudomonadota</taxon>
        <taxon>Alphaproteobacteria</taxon>
        <taxon>Rhodospirillales</taxon>
        <taxon>Novispirillaceae</taxon>
        <taxon>Insolitispirillum</taxon>
    </lineage>
</organism>
<dbReference type="Pfam" id="PF00403">
    <property type="entry name" value="HMA"/>
    <property type="match status" value="1"/>
</dbReference>
<evidence type="ECO:0000256" key="1">
    <source>
        <dbReference type="ARBA" id="ARBA00022723"/>
    </source>
</evidence>
<sequence>MQKLYSVGGMTCQGCANGVRQAILKEIPAANVVVDLDKKTVSVEPASDDAVRRAVDAAGFDFMGPVL</sequence>
<dbReference type="SUPFAM" id="SSF55008">
    <property type="entry name" value="HMA, heavy metal-associated domain"/>
    <property type="match status" value="1"/>
</dbReference>